<gene>
    <name evidence="5" type="ORF">BT96DRAFT_892339</name>
</gene>
<dbReference type="SUPFAM" id="SSF57667">
    <property type="entry name" value="beta-beta-alpha zinc fingers"/>
    <property type="match status" value="1"/>
</dbReference>
<evidence type="ECO:0000256" key="3">
    <source>
        <dbReference type="PROSITE-ProRule" id="PRU00042"/>
    </source>
</evidence>
<dbReference type="GO" id="GO:0008270">
    <property type="term" value="F:zinc ion binding"/>
    <property type="evidence" value="ECO:0007669"/>
    <property type="project" value="UniProtKB-KW"/>
</dbReference>
<dbReference type="InterPro" id="IPR036236">
    <property type="entry name" value="Znf_C2H2_sf"/>
</dbReference>
<protein>
    <recommendedName>
        <fullName evidence="4">C2H2-type domain-containing protein</fullName>
    </recommendedName>
</protein>
<dbReference type="Pfam" id="PF00096">
    <property type="entry name" value="zf-C2H2"/>
    <property type="match status" value="1"/>
</dbReference>
<dbReference type="Proteomes" id="UP000799118">
    <property type="component" value="Unassembled WGS sequence"/>
</dbReference>
<dbReference type="InterPro" id="IPR013087">
    <property type="entry name" value="Znf_C2H2_type"/>
</dbReference>
<name>A0A6A4GGY7_9AGAR</name>
<dbReference type="EMBL" id="ML770075">
    <property type="protein sequence ID" value="KAE9384826.1"/>
    <property type="molecule type" value="Genomic_DNA"/>
</dbReference>
<organism evidence="5 6">
    <name type="scientific">Gymnopus androsaceus JB14</name>
    <dbReference type="NCBI Taxonomy" id="1447944"/>
    <lineage>
        <taxon>Eukaryota</taxon>
        <taxon>Fungi</taxon>
        <taxon>Dikarya</taxon>
        <taxon>Basidiomycota</taxon>
        <taxon>Agaricomycotina</taxon>
        <taxon>Agaricomycetes</taxon>
        <taxon>Agaricomycetidae</taxon>
        <taxon>Agaricales</taxon>
        <taxon>Marasmiineae</taxon>
        <taxon>Omphalotaceae</taxon>
        <taxon>Gymnopus</taxon>
    </lineage>
</organism>
<keyword evidence="2" id="KW-0539">Nucleus</keyword>
<dbReference type="OrthoDB" id="5419315at2759"/>
<evidence type="ECO:0000313" key="6">
    <source>
        <dbReference type="Proteomes" id="UP000799118"/>
    </source>
</evidence>
<keyword evidence="6" id="KW-1185">Reference proteome</keyword>
<evidence type="ECO:0000259" key="4">
    <source>
        <dbReference type="PROSITE" id="PS50157"/>
    </source>
</evidence>
<dbReference type="InterPro" id="IPR021858">
    <property type="entry name" value="Fun_TF"/>
</dbReference>
<proteinExistence type="predicted"/>
<dbReference type="PANTHER" id="PTHR37534:SF20">
    <property type="entry name" value="PRO1A C6 ZINK-FINGER PROTEIN"/>
    <property type="match status" value="1"/>
</dbReference>
<reference evidence="5" key="1">
    <citation type="journal article" date="2019" name="Environ. Microbiol.">
        <title>Fungal ecological strategies reflected in gene transcription - a case study of two litter decomposers.</title>
        <authorList>
            <person name="Barbi F."/>
            <person name="Kohler A."/>
            <person name="Barry K."/>
            <person name="Baskaran P."/>
            <person name="Daum C."/>
            <person name="Fauchery L."/>
            <person name="Ihrmark K."/>
            <person name="Kuo A."/>
            <person name="LaButti K."/>
            <person name="Lipzen A."/>
            <person name="Morin E."/>
            <person name="Grigoriev I.V."/>
            <person name="Henrissat B."/>
            <person name="Lindahl B."/>
            <person name="Martin F."/>
        </authorList>
    </citation>
    <scope>NUCLEOTIDE SEQUENCE</scope>
    <source>
        <strain evidence="5">JB14</strain>
    </source>
</reference>
<dbReference type="PROSITE" id="PS50157">
    <property type="entry name" value="ZINC_FINGER_C2H2_2"/>
    <property type="match status" value="1"/>
</dbReference>
<keyword evidence="3" id="KW-0479">Metal-binding</keyword>
<sequence length="495" mass="54885">MMINVPTEGVPSALKSSEINGVGPDNSNNESQFICVICDQRFTRKDNLLDHMNSHYILKRPQCQKCGKNNFGTLLVLARHQSTCIGRGHILRNSSLSSSPVTDANGAPDELTNHYVTTVAALQYQLADKVTALKILVDAVEEDGFARHAARLLASVHIQRSQAPPTPAFEAIHICKRYDELLSMFSFGKPQFDDDDALAALNVISAFLFDGGHGDWQRWLQVAVIYSNNILDDRNRFRDYCDAVMNCSDKERFIIKTTFWFDSIASVTTMSSPNFVHIIDNLYNPVNQSDVYDVEELASLSMLPVMGCENRVVWAFAQISQLYVWKEAREKEGQLSIIELSRKAADIESFLAPPISPLVSRTGDDVSRALACEVFRTSAIVYLRTIACGDHPLVSEISEAVADAVSSLEHVSAATEGVRDAVVPSIVFAIFICAALTTKPSKRSILLKLLEDEREVANNLHNIHKLLQESNLGQSIKPGAIPWRTILHESNVLLV</sequence>
<dbReference type="AlphaFoldDB" id="A0A6A4GGY7"/>
<evidence type="ECO:0000256" key="2">
    <source>
        <dbReference type="ARBA" id="ARBA00023242"/>
    </source>
</evidence>
<keyword evidence="3" id="KW-0862">Zinc</keyword>
<evidence type="ECO:0000256" key="1">
    <source>
        <dbReference type="ARBA" id="ARBA00004123"/>
    </source>
</evidence>
<accession>A0A6A4GGY7</accession>
<evidence type="ECO:0000313" key="5">
    <source>
        <dbReference type="EMBL" id="KAE9384826.1"/>
    </source>
</evidence>
<dbReference type="SMART" id="SM00355">
    <property type="entry name" value="ZnF_C2H2"/>
    <property type="match status" value="1"/>
</dbReference>
<dbReference type="GO" id="GO:0005634">
    <property type="term" value="C:nucleus"/>
    <property type="evidence" value="ECO:0007669"/>
    <property type="project" value="UniProtKB-SubCell"/>
</dbReference>
<comment type="subcellular location">
    <subcellularLocation>
        <location evidence="1">Nucleus</location>
    </subcellularLocation>
</comment>
<dbReference type="Gene3D" id="3.30.160.60">
    <property type="entry name" value="Classic Zinc Finger"/>
    <property type="match status" value="1"/>
</dbReference>
<dbReference type="Pfam" id="PF11951">
    <property type="entry name" value="Fungal_trans_2"/>
    <property type="match status" value="1"/>
</dbReference>
<feature type="domain" description="C2H2-type" evidence="4">
    <location>
        <begin position="33"/>
        <end position="60"/>
    </location>
</feature>
<keyword evidence="3" id="KW-0863">Zinc-finger</keyword>
<dbReference type="PROSITE" id="PS00028">
    <property type="entry name" value="ZINC_FINGER_C2H2_1"/>
    <property type="match status" value="1"/>
</dbReference>
<dbReference type="PANTHER" id="PTHR37534">
    <property type="entry name" value="TRANSCRIPTIONAL ACTIVATOR PROTEIN UGA3"/>
    <property type="match status" value="1"/>
</dbReference>